<accession>A0A0R1QEC7</accession>
<dbReference type="Proteomes" id="UP000050872">
    <property type="component" value="Unassembled WGS sequence"/>
</dbReference>
<sequence length="64" mass="7736">MNHFESAKRQCDQKILMSINNIKEKYPKYGYRSVTKELHRLGFLVNHKRVLRLMKENNLICNRS</sequence>
<dbReference type="STRING" id="1423770.FD29_GL001620"/>
<comment type="caution">
    <text evidence="2">The sequence shown here is derived from an EMBL/GenBank/DDBJ whole genome shotgun (WGS) entry which is preliminary data.</text>
</comment>
<organism evidence="2 3">
    <name type="scientific">Companilactobacillus mindensis DSM 14500</name>
    <dbReference type="NCBI Taxonomy" id="1423770"/>
    <lineage>
        <taxon>Bacteria</taxon>
        <taxon>Bacillati</taxon>
        <taxon>Bacillota</taxon>
        <taxon>Bacilli</taxon>
        <taxon>Lactobacillales</taxon>
        <taxon>Lactobacillaceae</taxon>
        <taxon>Companilactobacillus</taxon>
    </lineage>
</organism>
<gene>
    <name evidence="2" type="ORF">FD29_GL001620</name>
</gene>
<dbReference type="EMBL" id="AZEZ01000102">
    <property type="protein sequence ID" value="KRL42750.1"/>
    <property type="molecule type" value="Genomic_DNA"/>
</dbReference>
<evidence type="ECO:0000313" key="3">
    <source>
        <dbReference type="Proteomes" id="UP000050872"/>
    </source>
</evidence>
<evidence type="ECO:0000313" key="2">
    <source>
        <dbReference type="EMBL" id="KRL42750.1"/>
    </source>
</evidence>
<feature type="domain" description="HTH-like" evidence="1">
    <location>
        <begin position="12"/>
        <end position="63"/>
    </location>
</feature>
<dbReference type="InterPro" id="IPR025948">
    <property type="entry name" value="HTH-like_dom"/>
</dbReference>
<keyword evidence="3" id="KW-1185">Reference proteome</keyword>
<proteinExistence type="predicted"/>
<dbReference type="PATRIC" id="fig|1423770.3.peg.1657"/>
<reference evidence="2 3" key="1">
    <citation type="journal article" date="2015" name="Genome Announc.">
        <title>Expanding the biotechnology potential of lactobacilli through comparative genomics of 213 strains and associated genera.</title>
        <authorList>
            <person name="Sun Z."/>
            <person name="Harris H.M."/>
            <person name="McCann A."/>
            <person name="Guo C."/>
            <person name="Argimon S."/>
            <person name="Zhang W."/>
            <person name="Yang X."/>
            <person name="Jeffery I.B."/>
            <person name="Cooney J.C."/>
            <person name="Kagawa T.F."/>
            <person name="Liu W."/>
            <person name="Song Y."/>
            <person name="Salvetti E."/>
            <person name="Wrobel A."/>
            <person name="Rasinkangas P."/>
            <person name="Parkhill J."/>
            <person name="Rea M.C."/>
            <person name="O'Sullivan O."/>
            <person name="Ritari J."/>
            <person name="Douillard F.P."/>
            <person name="Paul Ross R."/>
            <person name="Yang R."/>
            <person name="Briner A.E."/>
            <person name="Felis G.E."/>
            <person name="de Vos W.M."/>
            <person name="Barrangou R."/>
            <person name="Klaenhammer T.R."/>
            <person name="Caufield P.W."/>
            <person name="Cui Y."/>
            <person name="Zhang H."/>
            <person name="O'Toole P.W."/>
        </authorList>
    </citation>
    <scope>NUCLEOTIDE SEQUENCE [LARGE SCALE GENOMIC DNA]</scope>
    <source>
        <strain evidence="2 3">DSM 14500</strain>
    </source>
</reference>
<evidence type="ECO:0000259" key="1">
    <source>
        <dbReference type="Pfam" id="PF13276"/>
    </source>
</evidence>
<dbReference type="Pfam" id="PF13276">
    <property type="entry name" value="HTH_21"/>
    <property type="match status" value="1"/>
</dbReference>
<protein>
    <recommendedName>
        <fullName evidence="1">HTH-like domain-containing protein</fullName>
    </recommendedName>
</protein>
<name>A0A0R1QEC7_9LACO</name>
<dbReference type="AlphaFoldDB" id="A0A0R1QEC7"/>